<dbReference type="GO" id="GO:0016405">
    <property type="term" value="F:CoA-ligase activity"/>
    <property type="evidence" value="ECO:0007669"/>
    <property type="project" value="TreeGrafter"/>
</dbReference>
<dbReference type="InterPro" id="IPR042099">
    <property type="entry name" value="ANL_N_sf"/>
</dbReference>
<dbReference type="RefSeq" id="WP_191159627.1">
    <property type="nucleotide sequence ID" value="NZ_JACXAI010000023.1"/>
</dbReference>
<evidence type="ECO:0000313" key="2">
    <source>
        <dbReference type="EMBL" id="MBD1381932.1"/>
    </source>
</evidence>
<evidence type="ECO:0000313" key="3">
    <source>
        <dbReference type="Proteomes" id="UP000626844"/>
    </source>
</evidence>
<dbReference type="Proteomes" id="UP000626844">
    <property type="component" value="Unassembled WGS sequence"/>
</dbReference>
<dbReference type="PANTHER" id="PTHR24096">
    <property type="entry name" value="LONG-CHAIN-FATTY-ACID--COA LIGASE"/>
    <property type="match status" value="1"/>
</dbReference>
<dbReference type="InterPro" id="IPR020845">
    <property type="entry name" value="AMP-binding_CS"/>
</dbReference>
<dbReference type="EMBL" id="JACXAI010000023">
    <property type="protein sequence ID" value="MBD1381932.1"/>
    <property type="molecule type" value="Genomic_DNA"/>
</dbReference>
<dbReference type="Gene3D" id="3.40.50.12780">
    <property type="entry name" value="N-terminal domain of ligase-like"/>
    <property type="match status" value="1"/>
</dbReference>
<dbReference type="SUPFAM" id="SSF56801">
    <property type="entry name" value="Acetyl-CoA synthetase-like"/>
    <property type="match status" value="1"/>
</dbReference>
<feature type="domain" description="AMP-dependent synthetase/ligase" evidence="1">
    <location>
        <begin position="135"/>
        <end position="339"/>
    </location>
</feature>
<gene>
    <name evidence="2" type="ORF">IC621_17015</name>
</gene>
<dbReference type="AlphaFoldDB" id="A0A926RZ71"/>
<dbReference type="PANTHER" id="PTHR24096:SF267">
    <property type="entry name" value="MALONATE--COA LIGASE ACSF3, MITOCHONDRIAL"/>
    <property type="match status" value="1"/>
</dbReference>
<dbReference type="Pfam" id="PF00501">
    <property type="entry name" value="AMP-binding"/>
    <property type="match status" value="1"/>
</dbReference>
<protein>
    <submittedName>
        <fullName evidence="2">AMP-binding protein</fullName>
    </submittedName>
</protein>
<keyword evidence="3" id="KW-1185">Reference proteome</keyword>
<proteinExistence type="predicted"/>
<name>A0A926RZ71_9BACI</name>
<sequence>MNLWKISSKIKSQVAVIEDKRNSKTEYTYSQLAQFISKFGQINFDEMPRRLGFIYCKNNMATLISYLAALNKKQVICLLDSTINEVLNEKLIKLYEPDWIWAPDDLIINNFQNSYNELGYCFRLNMKKKRLARSFSPELAVLLPTSGTTGSPKMVRLSYQNLQANAESISTYLNILSSHRAITTLPLQYSYGLSIINSHLIKGASLVLTEKSVVKKQFWDLFNRYKVTSFAGVPFTYEILNKIGFLEKDYSSLQMMTQAGGRLDTNLKKKFQKALSAKNIDFFVMYGQTEATARISYVPPNQLSEKIDSIGIPIPNGKLDIDSETSELIYTGPNVMLGYAESWQDLIKEDELKGNLKTGDLAICDEDGFYYIVGRKKRFIKLFGLRINLDDIERFIESNFKITVYSVGNDEKVAIVGNAIKDADAIKNLISKTYKIPIKVVQVLNIDGEIPRLSNGKVDYNQLWEKVQANQSNLEGSS</sequence>
<dbReference type="InterPro" id="IPR000873">
    <property type="entry name" value="AMP-dep_synth/lig_dom"/>
</dbReference>
<accession>A0A926RZ71</accession>
<reference evidence="2" key="1">
    <citation type="submission" date="2020-09" db="EMBL/GenBank/DDBJ databases">
        <title>A novel bacterium of genus Bacillus, isolated from South China Sea.</title>
        <authorList>
            <person name="Huang H."/>
            <person name="Mo K."/>
            <person name="Hu Y."/>
        </authorList>
    </citation>
    <scope>NUCLEOTIDE SEQUENCE</scope>
    <source>
        <strain evidence="2">IB182487</strain>
    </source>
</reference>
<comment type="caution">
    <text evidence="2">The sequence shown here is derived from an EMBL/GenBank/DDBJ whole genome shotgun (WGS) entry which is preliminary data.</text>
</comment>
<organism evidence="2 3">
    <name type="scientific">Metabacillus arenae</name>
    <dbReference type="NCBI Taxonomy" id="2771434"/>
    <lineage>
        <taxon>Bacteria</taxon>
        <taxon>Bacillati</taxon>
        <taxon>Bacillota</taxon>
        <taxon>Bacilli</taxon>
        <taxon>Bacillales</taxon>
        <taxon>Bacillaceae</taxon>
        <taxon>Metabacillus</taxon>
    </lineage>
</organism>
<dbReference type="PROSITE" id="PS00455">
    <property type="entry name" value="AMP_BINDING"/>
    <property type="match status" value="1"/>
</dbReference>
<evidence type="ECO:0000259" key="1">
    <source>
        <dbReference type="Pfam" id="PF00501"/>
    </source>
</evidence>